<gene>
    <name evidence="1" type="ORF">HK413_01520</name>
</gene>
<sequence>MSEDIKAGSYRVRAYTQWMRNAGEDYFFDHTFTVGKPIIAQNKNTAQPILQQTDVQFFPEGGALVTGISSHVGFKATGTDGLGVPVNGTITDNDNNIVAQLNTQHAGMGNFLLRPLPGKSYTANIKFADGTTKDFELPSAVYQVTRSAFTSLIKTAFWCAYKHHRLYNIPNLV</sequence>
<accession>A0ABX1W3M2</accession>
<protein>
    <recommendedName>
        <fullName evidence="3">Carboxypeptidase regulatory-like domain-containing protein</fullName>
    </recommendedName>
</protein>
<dbReference type="RefSeq" id="WP_175268882.1">
    <property type="nucleotide sequence ID" value="NZ_JABFCR010000004.1"/>
</dbReference>
<dbReference type="EMBL" id="JABFCR010000004">
    <property type="protein sequence ID" value="NNU33181.1"/>
    <property type="molecule type" value="Genomic_DNA"/>
</dbReference>
<dbReference type="Proteomes" id="UP000566071">
    <property type="component" value="Unassembled WGS sequence"/>
</dbReference>
<keyword evidence="2" id="KW-1185">Reference proteome</keyword>
<evidence type="ECO:0000313" key="1">
    <source>
        <dbReference type="EMBL" id="NNU33181.1"/>
    </source>
</evidence>
<name>A0ABX1W3M2_9SPHI</name>
<proteinExistence type="predicted"/>
<comment type="caution">
    <text evidence="1">The sequence shown here is derived from an EMBL/GenBank/DDBJ whole genome shotgun (WGS) entry which is preliminary data.</text>
</comment>
<organism evidence="1 2">
    <name type="scientific">Mucilaginibacter humi</name>
    <dbReference type="NCBI Taxonomy" id="2732510"/>
    <lineage>
        <taxon>Bacteria</taxon>
        <taxon>Pseudomonadati</taxon>
        <taxon>Bacteroidota</taxon>
        <taxon>Sphingobacteriia</taxon>
        <taxon>Sphingobacteriales</taxon>
        <taxon>Sphingobacteriaceae</taxon>
        <taxon>Mucilaginibacter</taxon>
    </lineage>
</organism>
<reference evidence="1 2" key="1">
    <citation type="submission" date="2020-05" db="EMBL/GenBank/DDBJ databases">
        <authorList>
            <person name="Khan S.A."/>
            <person name="Jeon C.O."/>
            <person name="Chun B.H."/>
        </authorList>
    </citation>
    <scope>NUCLEOTIDE SEQUENCE [LARGE SCALE GENOMIC DNA]</scope>
    <source>
        <strain evidence="1 2">S1162</strain>
    </source>
</reference>
<evidence type="ECO:0008006" key="3">
    <source>
        <dbReference type="Google" id="ProtNLM"/>
    </source>
</evidence>
<evidence type="ECO:0000313" key="2">
    <source>
        <dbReference type="Proteomes" id="UP000566071"/>
    </source>
</evidence>